<reference evidence="2 3" key="1">
    <citation type="submission" date="2023-10" db="EMBL/GenBank/DDBJ databases">
        <title>Genomes of two closely related lineages of the louse Polyplax serrata with different host specificities.</title>
        <authorList>
            <person name="Martinu J."/>
            <person name="Tarabai H."/>
            <person name="Stefka J."/>
            <person name="Hypsa V."/>
        </authorList>
    </citation>
    <scope>NUCLEOTIDE SEQUENCE [LARGE SCALE GENOMIC DNA]</scope>
    <source>
        <strain evidence="2">HR10_N</strain>
    </source>
</reference>
<dbReference type="AlphaFoldDB" id="A0AAN8PVY5"/>
<feature type="non-terminal residue" evidence="2">
    <location>
        <position position="1"/>
    </location>
</feature>
<organism evidence="2 3">
    <name type="scientific">Polyplax serrata</name>
    <name type="common">Common mouse louse</name>
    <dbReference type="NCBI Taxonomy" id="468196"/>
    <lineage>
        <taxon>Eukaryota</taxon>
        <taxon>Metazoa</taxon>
        <taxon>Ecdysozoa</taxon>
        <taxon>Arthropoda</taxon>
        <taxon>Hexapoda</taxon>
        <taxon>Insecta</taxon>
        <taxon>Pterygota</taxon>
        <taxon>Neoptera</taxon>
        <taxon>Paraneoptera</taxon>
        <taxon>Psocodea</taxon>
        <taxon>Troctomorpha</taxon>
        <taxon>Phthiraptera</taxon>
        <taxon>Anoplura</taxon>
        <taxon>Polyplacidae</taxon>
        <taxon>Polyplax</taxon>
    </lineage>
</organism>
<gene>
    <name evidence="2" type="ORF">RUM43_009131</name>
</gene>
<protein>
    <submittedName>
        <fullName evidence="2">Uncharacterized protein</fullName>
    </submittedName>
</protein>
<evidence type="ECO:0000313" key="2">
    <source>
        <dbReference type="EMBL" id="KAK6623279.1"/>
    </source>
</evidence>
<feature type="compositionally biased region" description="Acidic residues" evidence="1">
    <location>
        <begin position="18"/>
        <end position="29"/>
    </location>
</feature>
<name>A0AAN8PVY5_POLSC</name>
<evidence type="ECO:0000313" key="3">
    <source>
        <dbReference type="Proteomes" id="UP001372834"/>
    </source>
</evidence>
<feature type="region of interest" description="Disordered" evidence="1">
    <location>
        <begin position="1"/>
        <end position="51"/>
    </location>
</feature>
<evidence type="ECO:0000256" key="1">
    <source>
        <dbReference type="SAM" id="MobiDB-lite"/>
    </source>
</evidence>
<proteinExistence type="predicted"/>
<sequence>IILDKSGKSLWPGKKANDDEEEKEDDGDDGVGGTRGEDERNKISGPLLVGR</sequence>
<accession>A0AAN8PVY5</accession>
<dbReference type="Proteomes" id="UP001372834">
    <property type="component" value="Unassembled WGS sequence"/>
</dbReference>
<comment type="caution">
    <text evidence="2">The sequence shown here is derived from an EMBL/GenBank/DDBJ whole genome shotgun (WGS) entry which is preliminary data.</text>
</comment>
<dbReference type="EMBL" id="JAWJWE010000038">
    <property type="protein sequence ID" value="KAK6623279.1"/>
    <property type="molecule type" value="Genomic_DNA"/>
</dbReference>